<gene>
    <name evidence="1" type="ORF">OGAPHI_000084</name>
</gene>
<organism evidence="1 2">
    <name type="scientific">Ogataea philodendri</name>
    <dbReference type="NCBI Taxonomy" id="1378263"/>
    <lineage>
        <taxon>Eukaryota</taxon>
        <taxon>Fungi</taxon>
        <taxon>Dikarya</taxon>
        <taxon>Ascomycota</taxon>
        <taxon>Saccharomycotina</taxon>
        <taxon>Pichiomycetes</taxon>
        <taxon>Pichiales</taxon>
        <taxon>Pichiaceae</taxon>
        <taxon>Ogataea</taxon>
    </lineage>
</organism>
<accession>A0A9P8TA01</accession>
<dbReference type="AlphaFoldDB" id="A0A9P8TA01"/>
<dbReference type="RefSeq" id="XP_046065013.1">
    <property type="nucleotide sequence ID" value="XM_046208998.1"/>
</dbReference>
<proteinExistence type="predicted"/>
<reference evidence="1" key="2">
    <citation type="submission" date="2021-01" db="EMBL/GenBank/DDBJ databases">
        <authorList>
            <person name="Schikora-Tamarit M.A."/>
        </authorList>
    </citation>
    <scope>NUCLEOTIDE SEQUENCE</scope>
    <source>
        <strain evidence="1">CBS6075</strain>
    </source>
</reference>
<dbReference type="EMBL" id="JAEUBE010000042">
    <property type="protein sequence ID" value="KAH3671898.1"/>
    <property type="molecule type" value="Genomic_DNA"/>
</dbReference>
<sequence>MVPLRSCRPGAAHKRILSRNRLENTIVVKIVAHVLVAVVRYVDPGIVAQKNTNTLVCSVVAHDMKSGVTIHVLLVDKVDNSLHWLHCLGNLGQQDLGVVPRRRQVIDRVGRKPNVVQNGAPALVCIQQRVSQEI</sequence>
<evidence type="ECO:0000313" key="2">
    <source>
        <dbReference type="Proteomes" id="UP000769157"/>
    </source>
</evidence>
<protein>
    <submittedName>
        <fullName evidence="1">Uncharacterized protein</fullName>
    </submittedName>
</protein>
<comment type="caution">
    <text evidence="1">The sequence shown here is derived from an EMBL/GenBank/DDBJ whole genome shotgun (WGS) entry which is preliminary data.</text>
</comment>
<dbReference type="Proteomes" id="UP000769157">
    <property type="component" value="Unassembled WGS sequence"/>
</dbReference>
<dbReference type="GeneID" id="70232052"/>
<reference evidence="1" key="1">
    <citation type="journal article" date="2021" name="Open Biol.">
        <title>Shared evolutionary footprints suggest mitochondrial oxidative damage underlies multiple complex I losses in fungi.</title>
        <authorList>
            <person name="Schikora-Tamarit M.A."/>
            <person name="Marcet-Houben M."/>
            <person name="Nosek J."/>
            <person name="Gabaldon T."/>
        </authorList>
    </citation>
    <scope>NUCLEOTIDE SEQUENCE</scope>
    <source>
        <strain evidence="1">CBS6075</strain>
    </source>
</reference>
<evidence type="ECO:0000313" key="1">
    <source>
        <dbReference type="EMBL" id="KAH3671898.1"/>
    </source>
</evidence>
<keyword evidence="2" id="KW-1185">Reference proteome</keyword>
<name>A0A9P8TA01_9ASCO</name>